<accession>A0AAE4CCE8</accession>
<dbReference type="AlphaFoldDB" id="A0AAE4CCE8"/>
<keyword evidence="1" id="KW-0812">Transmembrane</keyword>
<dbReference type="EMBL" id="JAVDYB010000001">
    <property type="protein sequence ID" value="MDR7277904.1"/>
    <property type="molecule type" value="Genomic_DNA"/>
</dbReference>
<proteinExistence type="predicted"/>
<keyword evidence="3" id="KW-1185">Reference proteome</keyword>
<dbReference type="RefSeq" id="WP_310370486.1">
    <property type="nucleotide sequence ID" value="NZ_JAVDYB010000001.1"/>
</dbReference>
<protein>
    <recommendedName>
        <fullName evidence="4">PH domain-containing protein</fullName>
    </recommendedName>
</protein>
<evidence type="ECO:0000256" key="1">
    <source>
        <dbReference type="SAM" id="Phobius"/>
    </source>
</evidence>
<keyword evidence="1" id="KW-0472">Membrane</keyword>
<evidence type="ECO:0008006" key="4">
    <source>
        <dbReference type="Google" id="ProtNLM"/>
    </source>
</evidence>
<gene>
    <name evidence="2" type="ORF">J2S41_004682</name>
</gene>
<evidence type="ECO:0000313" key="3">
    <source>
        <dbReference type="Proteomes" id="UP001183643"/>
    </source>
</evidence>
<feature type="transmembrane region" description="Helical" evidence="1">
    <location>
        <begin position="45"/>
        <end position="65"/>
    </location>
</feature>
<sequence>MADDTVRARYSQGAKFGLMLLFLLALSVAQPFIFWQFELPLWQRLLLPVVTVTLSWWWALFRMVYRMTLTGSELRLRAALWSWRIPLAEVDRVGGAGGQNLVTVRRRDGKSWSALSGSGIVEFAERVAEAAPGARGADALVRTEDRMTRFFEKS</sequence>
<reference evidence="2" key="1">
    <citation type="submission" date="2023-07" db="EMBL/GenBank/DDBJ databases">
        <title>Sequencing the genomes of 1000 actinobacteria strains.</title>
        <authorList>
            <person name="Klenk H.-P."/>
        </authorList>
    </citation>
    <scope>NUCLEOTIDE SEQUENCE</scope>
    <source>
        <strain evidence="2">DSM 44707</strain>
    </source>
</reference>
<dbReference type="Proteomes" id="UP001183643">
    <property type="component" value="Unassembled WGS sequence"/>
</dbReference>
<comment type="caution">
    <text evidence="2">The sequence shown here is derived from an EMBL/GenBank/DDBJ whole genome shotgun (WGS) entry which is preliminary data.</text>
</comment>
<organism evidence="2 3">
    <name type="scientific">Catenuloplanes atrovinosus</name>
    <dbReference type="NCBI Taxonomy" id="137266"/>
    <lineage>
        <taxon>Bacteria</taxon>
        <taxon>Bacillati</taxon>
        <taxon>Actinomycetota</taxon>
        <taxon>Actinomycetes</taxon>
        <taxon>Micromonosporales</taxon>
        <taxon>Micromonosporaceae</taxon>
        <taxon>Catenuloplanes</taxon>
    </lineage>
</organism>
<keyword evidence="1" id="KW-1133">Transmembrane helix</keyword>
<evidence type="ECO:0000313" key="2">
    <source>
        <dbReference type="EMBL" id="MDR7277904.1"/>
    </source>
</evidence>
<name>A0AAE4CCE8_9ACTN</name>